<feature type="transmembrane region" description="Helical" evidence="11">
    <location>
        <begin position="264"/>
        <end position="283"/>
    </location>
</feature>
<feature type="transmembrane region" description="Helical" evidence="11">
    <location>
        <begin position="21"/>
        <end position="40"/>
    </location>
</feature>
<proteinExistence type="inferred from homology"/>
<evidence type="ECO:0000256" key="6">
    <source>
        <dbReference type="ARBA" id="ARBA00022989"/>
    </source>
</evidence>
<dbReference type="PANTHER" id="PTHR12428:SF65">
    <property type="entry name" value="CYTOCHROME C OXIDASE ASSEMBLY PROTEIN COX18, MITOCHONDRIAL"/>
    <property type="match status" value="1"/>
</dbReference>
<keyword evidence="4 9" id="KW-0812">Transmembrane</keyword>
<dbReference type="AlphaFoldDB" id="U2QMP6"/>
<feature type="transmembrane region" description="Helical" evidence="11">
    <location>
        <begin position="46"/>
        <end position="69"/>
    </location>
</feature>
<evidence type="ECO:0000256" key="9">
    <source>
        <dbReference type="RuleBase" id="RU003945"/>
    </source>
</evidence>
<feature type="transmembrane region" description="Helical" evidence="11">
    <location>
        <begin position="314"/>
        <end position="333"/>
    </location>
</feature>
<dbReference type="GO" id="GO:0015031">
    <property type="term" value="P:protein transport"/>
    <property type="evidence" value="ECO:0007669"/>
    <property type="project" value="UniProtKB-KW"/>
</dbReference>
<reference evidence="13 14" key="1">
    <citation type="submission" date="2013-06" db="EMBL/GenBank/DDBJ databases">
        <authorList>
            <person name="Weinstock G."/>
            <person name="Sodergren E."/>
            <person name="Lobos E.A."/>
            <person name="Fulton L."/>
            <person name="Fulton R."/>
            <person name="Courtney L."/>
            <person name="Fronick C."/>
            <person name="O'Laughlin M."/>
            <person name="Godfrey J."/>
            <person name="Wilson R.M."/>
            <person name="Miner T."/>
            <person name="Farmer C."/>
            <person name="Delehaunty K."/>
            <person name="Cordes M."/>
            <person name="Minx P."/>
            <person name="Tomlinson C."/>
            <person name="Chen J."/>
            <person name="Wollam A."/>
            <person name="Pepin K.H."/>
            <person name="Bhonagiri V."/>
            <person name="Zhang X."/>
            <person name="Warren W."/>
            <person name="Mitreva M."/>
            <person name="Mardis E.R."/>
            <person name="Wilson R.K."/>
        </authorList>
    </citation>
    <scope>NUCLEOTIDE SEQUENCE [LARGE SCALE GENOMIC DNA]</scope>
    <source>
        <strain evidence="13 14">ATCC 29099</strain>
    </source>
</reference>
<comment type="subcellular location">
    <subcellularLocation>
        <location evidence="1">Cell membrane</location>
        <topology evidence="1">Multi-pass membrane protein</topology>
    </subcellularLocation>
    <subcellularLocation>
        <location evidence="9">Membrane</location>
        <topology evidence="9">Multi-pass membrane protein</topology>
    </subcellularLocation>
</comment>
<feature type="transmembrane region" description="Helical" evidence="11">
    <location>
        <begin position="123"/>
        <end position="141"/>
    </location>
</feature>
<dbReference type="Proteomes" id="UP000016608">
    <property type="component" value="Unassembled WGS sequence"/>
</dbReference>
<evidence type="ECO:0000256" key="11">
    <source>
        <dbReference type="SAM" id="Phobius"/>
    </source>
</evidence>
<organism evidence="13 14">
    <name type="scientific">Eubacterium ramulus ATCC 29099</name>
    <dbReference type="NCBI Taxonomy" id="1256908"/>
    <lineage>
        <taxon>Bacteria</taxon>
        <taxon>Bacillati</taxon>
        <taxon>Bacillota</taxon>
        <taxon>Clostridia</taxon>
        <taxon>Eubacteriales</taxon>
        <taxon>Eubacteriaceae</taxon>
        <taxon>Eubacterium</taxon>
    </lineage>
</organism>
<feature type="region of interest" description="Disordered" evidence="10">
    <location>
        <begin position="399"/>
        <end position="424"/>
    </location>
</feature>
<dbReference type="CDD" id="cd20070">
    <property type="entry name" value="5TM_YidC_Alb3"/>
    <property type="match status" value="1"/>
</dbReference>
<dbReference type="PATRIC" id="fig|1256908.3.peg.2589"/>
<dbReference type="eggNOG" id="COG0706">
    <property type="taxonomic scope" value="Bacteria"/>
</dbReference>
<evidence type="ECO:0000256" key="3">
    <source>
        <dbReference type="ARBA" id="ARBA00022475"/>
    </source>
</evidence>
<keyword evidence="6 11" id="KW-1133">Transmembrane helix</keyword>
<feature type="domain" description="Membrane insertase YidC/Oxa/ALB C-terminal" evidence="12">
    <location>
        <begin position="50"/>
        <end position="347"/>
    </location>
</feature>
<dbReference type="PANTHER" id="PTHR12428">
    <property type="entry name" value="OXA1"/>
    <property type="match status" value="1"/>
</dbReference>
<gene>
    <name evidence="13" type="ORF">HMPREF0373_02813</name>
</gene>
<dbReference type="InterPro" id="IPR047196">
    <property type="entry name" value="YidC_ALB_C"/>
</dbReference>
<evidence type="ECO:0000259" key="12">
    <source>
        <dbReference type="Pfam" id="PF02096"/>
    </source>
</evidence>
<keyword evidence="2" id="KW-0813">Transport</keyword>
<dbReference type="GO" id="GO:0051205">
    <property type="term" value="P:protein insertion into membrane"/>
    <property type="evidence" value="ECO:0007669"/>
    <property type="project" value="TreeGrafter"/>
</dbReference>
<dbReference type="EMBL" id="AWVJ01000171">
    <property type="protein sequence ID" value="ERK42588.1"/>
    <property type="molecule type" value="Genomic_DNA"/>
</dbReference>
<protein>
    <submittedName>
        <fullName evidence="13">Membrane protein insertase, YidC/Oxa1 family</fullName>
    </submittedName>
</protein>
<keyword evidence="5" id="KW-0653">Protein transport</keyword>
<feature type="compositionally biased region" description="Basic and acidic residues" evidence="10">
    <location>
        <begin position="407"/>
        <end position="421"/>
    </location>
</feature>
<evidence type="ECO:0000256" key="2">
    <source>
        <dbReference type="ARBA" id="ARBA00022448"/>
    </source>
</evidence>
<evidence type="ECO:0000256" key="8">
    <source>
        <dbReference type="ARBA" id="ARBA00023186"/>
    </source>
</evidence>
<dbReference type="InterPro" id="IPR001708">
    <property type="entry name" value="YidC/ALB3/OXA1/COX18"/>
</dbReference>
<dbReference type="Pfam" id="PF02096">
    <property type="entry name" value="60KD_IMP"/>
    <property type="match status" value="1"/>
</dbReference>
<keyword evidence="3" id="KW-1003">Cell membrane</keyword>
<evidence type="ECO:0000256" key="1">
    <source>
        <dbReference type="ARBA" id="ARBA00004651"/>
    </source>
</evidence>
<dbReference type="InterPro" id="IPR028055">
    <property type="entry name" value="YidC/Oxa/ALB_C"/>
</dbReference>
<evidence type="ECO:0000256" key="7">
    <source>
        <dbReference type="ARBA" id="ARBA00023136"/>
    </source>
</evidence>
<dbReference type="GO" id="GO:0032977">
    <property type="term" value="F:membrane insertase activity"/>
    <property type="evidence" value="ECO:0007669"/>
    <property type="project" value="InterPro"/>
</dbReference>
<comment type="caution">
    <text evidence="13">The sequence shown here is derived from an EMBL/GenBank/DDBJ whole genome shotgun (WGS) entry which is preliminary data.</text>
</comment>
<keyword evidence="8" id="KW-0143">Chaperone</keyword>
<comment type="similarity">
    <text evidence="9">Belongs to the OXA1/ALB3/YidC family.</text>
</comment>
<evidence type="ECO:0000256" key="4">
    <source>
        <dbReference type="ARBA" id="ARBA00022692"/>
    </source>
</evidence>
<evidence type="ECO:0000313" key="13">
    <source>
        <dbReference type="EMBL" id="ERK42588.1"/>
    </source>
</evidence>
<evidence type="ECO:0000256" key="10">
    <source>
        <dbReference type="SAM" id="MobiDB-lite"/>
    </source>
</evidence>
<keyword evidence="7 11" id="KW-0472">Membrane</keyword>
<dbReference type="GO" id="GO:0005886">
    <property type="term" value="C:plasma membrane"/>
    <property type="evidence" value="ECO:0007669"/>
    <property type="project" value="UniProtKB-SubCell"/>
</dbReference>
<accession>U2QMP6</accession>
<dbReference type="NCBIfam" id="TIGR03592">
    <property type="entry name" value="yidC_oxa1_cterm"/>
    <property type="match status" value="1"/>
</dbReference>
<dbReference type="HOGENOM" id="CLU_055404_0_0_9"/>
<keyword evidence="14" id="KW-1185">Reference proteome</keyword>
<evidence type="ECO:0000256" key="5">
    <source>
        <dbReference type="ARBA" id="ARBA00022927"/>
    </source>
</evidence>
<name>U2QMP6_EUBRA</name>
<sequence>MIIGGNQMDSLFLLTQNSGKILGPIAKVLGYLMNAIYVFMDKFLNIQNVGLTIIVFTIVIYFCLLPLTYKQQKFSKMSQIMNPEIQAIQKKYKNRRDQASVQAMNEETQAVYQKYGVSPSGSCIFMIIQLPILFALYRVIYNVPAYITNVKNTFDGLVTGIMGTAGYQDTMNSFLTSVSEKNSVFRGITLNFSGTSQQAHDSIIDVLYKCTSSNWTLLQDKFSGLSDVIASTQSAVEHFNNFLGINIVYSPKTIIATSFQEGHYVLIILALLVPILAALTQFLNIRLMPQAANNGGQQEAMASQMKMMNYMMPLYSVFIVFFLPVGVGIYWIAGSVIRSLQQFLLNKHFDKMDLEKVIKENQAKAAAKNKKKIEKKGVAGEQIANAAKVNTRNIQYKSMADKAASVSRKDTTPDTGKKYKEGSMASKANLVKDFNNKNTK</sequence>
<evidence type="ECO:0000313" key="14">
    <source>
        <dbReference type="Proteomes" id="UP000016608"/>
    </source>
</evidence>